<accession>A0A0E9WJZ1</accession>
<evidence type="ECO:0000256" key="1">
    <source>
        <dbReference type="SAM" id="MobiDB-lite"/>
    </source>
</evidence>
<dbReference type="AlphaFoldDB" id="A0A0E9WJZ1"/>
<evidence type="ECO:0000313" key="2">
    <source>
        <dbReference type="EMBL" id="JAH90616.1"/>
    </source>
</evidence>
<feature type="compositionally biased region" description="Basic and acidic residues" evidence="1">
    <location>
        <begin position="85"/>
        <end position="102"/>
    </location>
</feature>
<protein>
    <submittedName>
        <fullName evidence="2">Uncharacterized protein</fullName>
    </submittedName>
</protein>
<feature type="compositionally biased region" description="Polar residues" evidence="1">
    <location>
        <begin position="45"/>
        <end position="70"/>
    </location>
</feature>
<proteinExistence type="predicted"/>
<reference evidence="2" key="2">
    <citation type="journal article" date="2015" name="Fish Shellfish Immunol.">
        <title>Early steps in the European eel (Anguilla anguilla)-Vibrio vulnificus interaction in the gills: Role of the RtxA13 toxin.</title>
        <authorList>
            <person name="Callol A."/>
            <person name="Pajuelo D."/>
            <person name="Ebbesson L."/>
            <person name="Teles M."/>
            <person name="MacKenzie S."/>
            <person name="Amaro C."/>
        </authorList>
    </citation>
    <scope>NUCLEOTIDE SEQUENCE</scope>
</reference>
<feature type="region of interest" description="Disordered" evidence="1">
    <location>
        <begin position="45"/>
        <end position="102"/>
    </location>
</feature>
<name>A0A0E9WJZ1_ANGAN</name>
<reference evidence="2" key="1">
    <citation type="submission" date="2014-11" db="EMBL/GenBank/DDBJ databases">
        <authorList>
            <person name="Amaro Gonzalez C."/>
        </authorList>
    </citation>
    <scope>NUCLEOTIDE SEQUENCE</scope>
</reference>
<sequence length="102" mass="11486">MEHNLIMSHYDCVFSSTKCVHGFMDCRNTTNNLSTAGGHVSWFPASSITQTPPKKASSNNRNMAYGQQPTHLPPRLLQSDGRIQGPDKFDWGSRKEELFTEN</sequence>
<organism evidence="2">
    <name type="scientific">Anguilla anguilla</name>
    <name type="common">European freshwater eel</name>
    <name type="synonym">Muraena anguilla</name>
    <dbReference type="NCBI Taxonomy" id="7936"/>
    <lineage>
        <taxon>Eukaryota</taxon>
        <taxon>Metazoa</taxon>
        <taxon>Chordata</taxon>
        <taxon>Craniata</taxon>
        <taxon>Vertebrata</taxon>
        <taxon>Euteleostomi</taxon>
        <taxon>Actinopterygii</taxon>
        <taxon>Neopterygii</taxon>
        <taxon>Teleostei</taxon>
        <taxon>Anguilliformes</taxon>
        <taxon>Anguillidae</taxon>
        <taxon>Anguilla</taxon>
    </lineage>
</organism>
<dbReference type="EMBL" id="GBXM01017961">
    <property type="protein sequence ID" value="JAH90616.1"/>
    <property type="molecule type" value="Transcribed_RNA"/>
</dbReference>